<sequence>DAVLMMQLGADGIFVGSGIFKSGNPEVRAQAIVKATTHFKDPEIIAEVSKNLGEAMKGTDVKQIPPDKLLATRGW</sequence>
<dbReference type="GO" id="GO:0016843">
    <property type="term" value="F:amine-lyase activity"/>
    <property type="evidence" value="ECO:0007669"/>
    <property type="project" value="TreeGrafter"/>
</dbReference>
<dbReference type="InterPro" id="IPR001852">
    <property type="entry name" value="PdxS/SNZ"/>
</dbReference>
<reference evidence="1" key="1">
    <citation type="journal article" date="2014" name="Front. Microbiol.">
        <title>High frequency of phylogenetically diverse reductive dehalogenase-homologous genes in deep subseafloor sedimentary metagenomes.</title>
        <authorList>
            <person name="Kawai M."/>
            <person name="Futagami T."/>
            <person name="Toyoda A."/>
            <person name="Takaki Y."/>
            <person name="Nishi S."/>
            <person name="Hori S."/>
            <person name="Arai W."/>
            <person name="Tsubouchi T."/>
            <person name="Morono Y."/>
            <person name="Uchiyama I."/>
            <person name="Ito T."/>
            <person name="Fujiyama A."/>
            <person name="Inagaki F."/>
            <person name="Takami H."/>
        </authorList>
    </citation>
    <scope>NUCLEOTIDE SEQUENCE</scope>
    <source>
        <strain evidence="1">Expedition CK06-06</strain>
    </source>
</reference>
<dbReference type="PANTHER" id="PTHR31829:SF0">
    <property type="entry name" value="PYRIDOXAL 5'-PHOSPHATE SYNTHASE SUBUNIT SNZ1-RELATED"/>
    <property type="match status" value="1"/>
</dbReference>
<dbReference type="GO" id="GO:0006520">
    <property type="term" value="P:amino acid metabolic process"/>
    <property type="evidence" value="ECO:0007669"/>
    <property type="project" value="TreeGrafter"/>
</dbReference>
<dbReference type="InterPro" id="IPR013785">
    <property type="entry name" value="Aldolase_TIM"/>
</dbReference>
<feature type="non-terminal residue" evidence="1">
    <location>
        <position position="1"/>
    </location>
</feature>
<protein>
    <recommendedName>
        <fullName evidence="2">Thiazole synthase ThiG domain-containing protein</fullName>
    </recommendedName>
</protein>
<dbReference type="PANTHER" id="PTHR31829">
    <property type="entry name" value="PYRIDOXAL 5'-PHOSPHATE SYNTHASE SUBUNIT SNZ1-RELATED"/>
    <property type="match status" value="1"/>
</dbReference>
<dbReference type="AlphaFoldDB" id="X1P008"/>
<dbReference type="GO" id="GO:0042823">
    <property type="term" value="P:pyridoxal phosphate biosynthetic process"/>
    <property type="evidence" value="ECO:0007669"/>
    <property type="project" value="InterPro"/>
</dbReference>
<dbReference type="SUPFAM" id="SSF110399">
    <property type="entry name" value="ThiG-like"/>
    <property type="match status" value="1"/>
</dbReference>
<proteinExistence type="predicted"/>
<gene>
    <name evidence="1" type="ORF">S06H3_52411</name>
</gene>
<organism evidence="1">
    <name type="scientific">marine sediment metagenome</name>
    <dbReference type="NCBI Taxonomy" id="412755"/>
    <lineage>
        <taxon>unclassified sequences</taxon>
        <taxon>metagenomes</taxon>
        <taxon>ecological metagenomes</taxon>
    </lineage>
</organism>
<dbReference type="EMBL" id="BARV01033335">
    <property type="protein sequence ID" value="GAI49208.1"/>
    <property type="molecule type" value="Genomic_DNA"/>
</dbReference>
<dbReference type="PROSITE" id="PS51129">
    <property type="entry name" value="PDXS_SNZ_2"/>
    <property type="match status" value="1"/>
</dbReference>
<evidence type="ECO:0000313" key="1">
    <source>
        <dbReference type="EMBL" id="GAI49208.1"/>
    </source>
</evidence>
<dbReference type="Gene3D" id="3.20.20.70">
    <property type="entry name" value="Aldolase class I"/>
    <property type="match status" value="1"/>
</dbReference>
<accession>X1P008</accession>
<name>X1P008_9ZZZZ</name>
<evidence type="ECO:0008006" key="2">
    <source>
        <dbReference type="Google" id="ProtNLM"/>
    </source>
</evidence>
<comment type="caution">
    <text evidence="1">The sequence shown here is derived from an EMBL/GenBank/DDBJ whole genome shotgun (WGS) entry which is preliminary data.</text>
</comment>
<dbReference type="GO" id="GO:0008615">
    <property type="term" value="P:pyridoxine biosynthetic process"/>
    <property type="evidence" value="ECO:0007669"/>
    <property type="project" value="TreeGrafter"/>
</dbReference>